<dbReference type="AlphaFoldDB" id="A0A315W8I4"/>
<name>A0A315W8I4_GAMAF</name>
<sequence length="197" mass="22622">DDLEQKCNVKCPACKKKFELSVCFTVTITESQLKINLSISTFEVSEENYFSQNYLKVKDKQHTLPVQRRVKVFYKCSGETFRGDDQVKEQLDKRQTLHVQETNLKDSDVVIVFCPITSRVGSDVESTMRDERVSSLNKPIILVLMHHTRDFEYSTAGTIWSEVLPNVVLDVHVLFHETKPGLLNCLQNNLAIKAIEQ</sequence>
<protein>
    <recommendedName>
        <fullName evidence="3">TIR domain-containing protein</fullName>
    </recommendedName>
</protein>
<dbReference type="PANTHER" id="PTHR34488">
    <property type="entry name" value="SI:CH211-245H14.1-RELATED"/>
    <property type="match status" value="1"/>
</dbReference>
<dbReference type="PANTHER" id="PTHR34488:SF1">
    <property type="entry name" value="SI:CH211-245H14.1-RELATED"/>
    <property type="match status" value="1"/>
</dbReference>
<feature type="non-terminal residue" evidence="1">
    <location>
        <position position="1"/>
    </location>
</feature>
<comment type="caution">
    <text evidence="1">The sequence shown here is derived from an EMBL/GenBank/DDBJ whole genome shotgun (WGS) entry which is preliminary data.</text>
</comment>
<gene>
    <name evidence="1" type="ORF">CCH79_00002998</name>
</gene>
<reference evidence="1 2" key="1">
    <citation type="journal article" date="2018" name="G3 (Bethesda)">
        <title>A High-Quality Reference Genome for the Invasive Mosquitofish Gambusia affinis Using a Chicago Library.</title>
        <authorList>
            <person name="Hoffberg S.L."/>
            <person name="Troendle N.J."/>
            <person name="Glenn T.C."/>
            <person name="Mahmud O."/>
            <person name="Louha S."/>
            <person name="Chalopin D."/>
            <person name="Bennetzen J.L."/>
            <person name="Mauricio R."/>
        </authorList>
    </citation>
    <scope>NUCLEOTIDE SEQUENCE [LARGE SCALE GENOMIC DNA]</scope>
    <source>
        <strain evidence="1">NE01/NJP1002.9</strain>
        <tissue evidence="1">Muscle</tissue>
    </source>
</reference>
<dbReference type="EMBL" id="NHOQ01000293">
    <property type="protein sequence ID" value="PWA31276.1"/>
    <property type="molecule type" value="Genomic_DNA"/>
</dbReference>
<dbReference type="Proteomes" id="UP000250572">
    <property type="component" value="Unassembled WGS sequence"/>
</dbReference>
<evidence type="ECO:0008006" key="3">
    <source>
        <dbReference type="Google" id="ProtNLM"/>
    </source>
</evidence>
<feature type="non-terminal residue" evidence="1">
    <location>
        <position position="197"/>
    </location>
</feature>
<accession>A0A315W8I4</accession>
<proteinExistence type="predicted"/>
<organism evidence="1 2">
    <name type="scientific">Gambusia affinis</name>
    <name type="common">Western mosquitofish</name>
    <name type="synonym">Heterandria affinis</name>
    <dbReference type="NCBI Taxonomy" id="33528"/>
    <lineage>
        <taxon>Eukaryota</taxon>
        <taxon>Metazoa</taxon>
        <taxon>Chordata</taxon>
        <taxon>Craniata</taxon>
        <taxon>Vertebrata</taxon>
        <taxon>Euteleostomi</taxon>
        <taxon>Actinopterygii</taxon>
        <taxon>Neopterygii</taxon>
        <taxon>Teleostei</taxon>
        <taxon>Neoteleostei</taxon>
        <taxon>Acanthomorphata</taxon>
        <taxon>Ovalentaria</taxon>
        <taxon>Atherinomorphae</taxon>
        <taxon>Cyprinodontiformes</taxon>
        <taxon>Poeciliidae</taxon>
        <taxon>Poeciliinae</taxon>
        <taxon>Gambusia</taxon>
    </lineage>
</organism>
<evidence type="ECO:0000313" key="1">
    <source>
        <dbReference type="EMBL" id="PWA31276.1"/>
    </source>
</evidence>
<keyword evidence="2" id="KW-1185">Reference proteome</keyword>
<evidence type="ECO:0000313" key="2">
    <source>
        <dbReference type="Proteomes" id="UP000250572"/>
    </source>
</evidence>